<gene>
    <name evidence="4" type="ORF">B0I03_104197</name>
</gene>
<dbReference type="OrthoDB" id="673128at2"/>
<evidence type="ECO:0000313" key="5">
    <source>
        <dbReference type="Proteomes" id="UP000249620"/>
    </source>
</evidence>
<dbReference type="Pfam" id="PF00072">
    <property type="entry name" value="Response_reg"/>
    <property type="match status" value="1"/>
</dbReference>
<dbReference type="Gene3D" id="3.40.50.2300">
    <property type="match status" value="1"/>
</dbReference>
<keyword evidence="5" id="KW-1185">Reference proteome</keyword>
<feature type="domain" description="Response regulatory" evidence="3">
    <location>
        <begin position="7"/>
        <end position="129"/>
    </location>
</feature>
<protein>
    <submittedName>
        <fullName evidence="4">CheY-like chemotaxis protein</fullName>
    </submittedName>
</protein>
<evidence type="ECO:0000259" key="3">
    <source>
        <dbReference type="PROSITE" id="PS50110"/>
    </source>
</evidence>
<keyword evidence="1 2" id="KW-0597">Phosphoprotein</keyword>
<dbReference type="PANTHER" id="PTHR44591:SF3">
    <property type="entry name" value="RESPONSE REGULATORY DOMAIN-CONTAINING PROTEIN"/>
    <property type="match status" value="1"/>
</dbReference>
<proteinExistence type="predicted"/>
<comment type="caution">
    <text evidence="4">The sequence shown here is derived from an EMBL/GenBank/DDBJ whole genome shotgun (WGS) entry which is preliminary data.</text>
</comment>
<accession>A0A327YQ98</accession>
<dbReference type="SUPFAM" id="SSF52172">
    <property type="entry name" value="CheY-like"/>
    <property type="match status" value="1"/>
</dbReference>
<reference evidence="4 5" key="1">
    <citation type="submission" date="2018-06" db="EMBL/GenBank/DDBJ databases">
        <title>Genomic Encyclopedia of Type Strains, Phase III (KMG-III): the genomes of soil and plant-associated and newly described type strains.</title>
        <authorList>
            <person name="Whitman W."/>
        </authorList>
    </citation>
    <scope>NUCLEOTIDE SEQUENCE [LARGE SCALE GENOMIC DNA]</scope>
    <source>
        <strain evidence="4 5">CGMCC 1.12398</strain>
    </source>
</reference>
<dbReference type="GO" id="GO:0000160">
    <property type="term" value="P:phosphorelay signal transduction system"/>
    <property type="evidence" value="ECO:0007669"/>
    <property type="project" value="InterPro"/>
</dbReference>
<dbReference type="PANTHER" id="PTHR44591">
    <property type="entry name" value="STRESS RESPONSE REGULATOR PROTEIN 1"/>
    <property type="match status" value="1"/>
</dbReference>
<dbReference type="RefSeq" id="WP_111566886.1">
    <property type="nucleotide sequence ID" value="NZ_QLMI01000004.1"/>
</dbReference>
<sequence length="129" mass="14888">MKAKVKKVMIVDDNEFDCYITSKIVTNFDENIDIMEFNSSITAIQYLEEFQNVTAKLPDLILLDIYMPVLDGFEFIEKFNSLSDTLKNHTKICILSTTVDDLYIHKAKVDESVLFSSKPITKEFVESIF</sequence>
<dbReference type="InterPro" id="IPR011006">
    <property type="entry name" value="CheY-like_superfamily"/>
</dbReference>
<dbReference type="EMBL" id="QLMI01000004">
    <property type="protein sequence ID" value="RAK22671.1"/>
    <property type="molecule type" value="Genomic_DNA"/>
</dbReference>
<evidence type="ECO:0000256" key="1">
    <source>
        <dbReference type="ARBA" id="ARBA00022553"/>
    </source>
</evidence>
<evidence type="ECO:0000256" key="2">
    <source>
        <dbReference type="PROSITE-ProRule" id="PRU00169"/>
    </source>
</evidence>
<dbReference type="Proteomes" id="UP000249620">
    <property type="component" value="Unassembled WGS sequence"/>
</dbReference>
<dbReference type="SMART" id="SM00448">
    <property type="entry name" value="REC"/>
    <property type="match status" value="1"/>
</dbReference>
<dbReference type="AlphaFoldDB" id="A0A327YQ98"/>
<dbReference type="InterPro" id="IPR050595">
    <property type="entry name" value="Bact_response_regulator"/>
</dbReference>
<organism evidence="4 5">
    <name type="scientific">Flavobacterium aquaticum</name>
    <dbReference type="NCBI Taxonomy" id="1236486"/>
    <lineage>
        <taxon>Bacteria</taxon>
        <taxon>Pseudomonadati</taxon>
        <taxon>Bacteroidota</taxon>
        <taxon>Flavobacteriia</taxon>
        <taxon>Flavobacteriales</taxon>
        <taxon>Flavobacteriaceae</taxon>
        <taxon>Flavobacterium</taxon>
    </lineage>
</organism>
<feature type="modified residue" description="4-aspartylphosphate" evidence="2">
    <location>
        <position position="64"/>
    </location>
</feature>
<dbReference type="PROSITE" id="PS50110">
    <property type="entry name" value="RESPONSE_REGULATORY"/>
    <property type="match status" value="1"/>
</dbReference>
<name>A0A327YQ98_9FLAO</name>
<dbReference type="InterPro" id="IPR001789">
    <property type="entry name" value="Sig_transdc_resp-reg_receiver"/>
</dbReference>
<evidence type="ECO:0000313" key="4">
    <source>
        <dbReference type="EMBL" id="RAK22671.1"/>
    </source>
</evidence>